<dbReference type="ExpressionAtlas" id="A0A2K3CT88">
    <property type="expression patterns" value="baseline"/>
</dbReference>
<evidence type="ECO:0000313" key="1">
    <source>
        <dbReference type="EMBL" id="PNW71481.1"/>
    </source>
</evidence>
<dbReference type="GeneID" id="5723385"/>
<gene>
    <name evidence="1" type="ORF">CHLRE_16g656000v5</name>
</gene>
<dbReference type="GO" id="GO:0005783">
    <property type="term" value="C:endoplasmic reticulum"/>
    <property type="evidence" value="ECO:0000318"/>
    <property type="project" value="GO_Central"/>
</dbReference>
<sequence>MTDGSHLTRLTPDLLCRIASFLHPNEVAANLKLVNREISLILRGGPYSVLQLCQHRSHRQTTVTVAQNPWPGIDFVAHWGQPEPWQSLTLPQRRRLLCLAASSQHAPSLDAALAHCRVPEPACVEVLEAAAAAGDVATCERLLPLCLGVHNYSVELAALAAAQEGQIAVLECFSAHGYAADGSGLGAPARAACYAGQAQALAWLVQRYPLGRYDDGHAWDLATAAAEGGHADLAHQLLASHAQPAAAVAASSVGIQKQRLQSLLAGLAFGCPLPAFERFHSYSPAGWSWVLDSATAAGAVLSSTMSSATLDWDRKLAWLQERCSRGACSSASSNRGSADADAGAGVPPVALFGGPAGGISVHIGWPVAATRPDFAQRLRALHAMGFTFSGMAAQEVAEAAARQGNMEALIFALETLGGRVTTPVVSAAVSGGDLHVLQFLRQRGARFTPRDVITAAGYGRWAAAQWITDAAVEDSDYGGNDDMHEEVVWARVLSHVARSGAPLSLLQHLHSEAGAAVDCAAVAAGGSLNAERWAASVAGAGPSTKVGS</sequence>
<accession>A0A2K3CT88</accession>
<name>A0A2K3CT88_CHLRE</name>
<dbReference type="GO" id="GO:0046513">
    <property type="term" value="P:ceramide biosynthetic process"/>
    <property type="evidence" value="ECO:0000318"/>
    <property type="project" value="GO_Central"/>
</dbReference>
<protein>
    <recommendedName>
        <fullName evidence="3">F-box domain-containing protein</fullName>
    </recommendedName>
</protein>
<reference evidence="1 2" key="1">
    <citation type="journal article" date="2007" name="Science">
        <title>The Chlamydomonas genome reveals the evolution of key animal and plant functions.</title>
        <authorList>
            <person name="Merchant S.S."/>
            <person name="Prochnik S.E."/>
            <person name="Vallon O."/>
            <person name="Harris E.H."/>
            <person name="Karpowicz S.J."/>
            <person name="Witman G.B."/>
            <person name="Terry A."/>
            <person name="Salamov A."/>
            <person name="Fritz-Laylin L.K."/>
            <person name="Marechal-Drouard L."/>
            <person name="Marshall W.F."/>
            <person name="Qu L.H."/>
            <person name="Nelson D.R."/>
            <person name="Sanderfoot A.A."/>
            <person name="Spalding M.H."/>
            <person name="Kapitonov V.V."/>
            <person name="Ren Q."/>
            <person name="Ferris P."/>
            <person name="Lindquist E."/>
            <person name="Shapiro H."/>
            <person name="Lucas S.M."/>
            <person name="Grimwood J."/>
            <person name="Schmutz J."/>
            <person name="Cardol P."/>
            <person name="Cerutti H."/>
            <person name="Chanfreau G."/>
            <person name="Chen C.L."/>
            <person name="Cognat V."/>
            <person name="Croft M.T."/>
            <person name="Dent R."/>
            <person name="Dutcher S."/>
            <person name="Fernandez E."/>
            <person name="Fukuzawa H."/>
            <person name="Gonzalez-Ballester D."/>
            <person name="Gonzalez-Halphen D."/>
            <person name="Hallmann A."/>
            <person name="Hanikenne M."/>
            <person name="Hippler M."/>
            <person name="Inwood W."/>
            <person name="Jabbari K."/>
            <person name="Kalanon M."/>
            <person name="Kuras R."/>
            <person name="Lefebvre P.A."/>
            <person name="Lemaire S.D."/>
            <person name="Lobanov A.V."/>
            <person name="Lohr M."/>
            <person name="Manuell A."/>
            <person name="Meier I."/>
            <person name="Mets L."/>
            <person name="Mittag M."/>
            <person name="Mittelmeier T."/>
            <person name="Moroney J.V."/>
            <person name="Moseley J."/>
            <person name="Napoli C."/>
            <person name="Nedelcu A.M."/>
            <person name="Niyogi K."/>
            <person name="Novoselov S.V."/>
            <person name="Paulsen I.T."/>
            <person name="Pazour G."/>
            <person name="Purton S."/>
            <person name="Ral J.P."/>
            <person name="Riano-Pachon D.M."/>
            <person name="Riekhof W."/>
            <person name="Rymarquis L."/>
            <person name="Schroda M."/>
            <person name="Stern D."/>
            <person name="Umen J."/>
            <person name="Willows R."/>
            <person name="Wilson N."/>
            <person name="Zimmer S.L."/>
            <person name="Allmer J."/>
            <person name="Balk J."/>
            <person name="Bisova K."/>
            <person name="Chen C.J."/>
            <person name="Elias M."/>
            <person name="Gendler K."/>
            <person name="Hauser C."/>
            <person name="Lamb M.R."/>
            <person name="Ledford H."/>
            <person name="Long J.C."/>
            <person name="Minagawa J."/>
            <person name="Page M.D."/>
            <person name="Pan J."/>
            <person name="Pootakham W."/>
            <person name="Roje S."/>
            <person name="Rose A."/>
            <person name="Stahlberg E."/>
            <person name="Terauchi A.M."/>
            <person name="Yang P."/>
            <person name="Ball S."/>
            <person name="Bowler C."/>
            <person name="Dieckmann C.L."/>
            <person name="Gladyshev V.N."/>
            <person name="Green P."/>
            <person name="Jorgensen R."/>
            <person name="Mayfield S."/>
            <person name="Mueller-Roeber B."/>
            <person name="Rajamani S."/>
            <person name="Sayre R.T."/>
            <person name="Brokstein P."/>
            <person name="Dubchak I."/>
            <person name="Goodstein D."/>
            <person name="Hornick L."/>
            <person name="Huang Y.W."/>
            <person name="Jhaveri J."/>
            <person name="Luo Y."/>
            <person name="Martinez D."/>
            <person name="Ngau W.C."/>
            <person name="Otillar B."/>
            <person name="Poliakov A."/>
            <person name="Porter A."/>
            <person name="Szajkowski L."/>
            <person name="Werner G."/>
            <person name="Zhou K."/>
            <person name="Grigoriev I.V."/>
            <person name="Rokhsar D.S."/>
            <person name="Grossman A.R."/>
        </authorList>
    </citation>
    <scope>NUCLEOTIDE SEQUENCE [LARGE SCALE GENOMIC DNA]</scope>
    <source>
        <strain evidence="2">CC-503</strain>
    </source>
</reference>
<dbReference type="GO" id="GO:0071944">
    <property type="term" value="C:cell periphery"/>
    <property type="evidence" value="ECO:0000318"/>
    <property type="project" value="GO_Central"/>
</dbReference>
<dbReference type="GO" id="GO:0030149">
    <property type="term" value="P:sphingolipid catabolic process"/>
    <property type="evidence" value="ECO:0000318"/>
    <property type="project" value="GO_Central"/>
</dbReference>
<dbReference type="Gramene" id="PNW71481">
    <property type="protein sequence ID" value="PNW71481"/>
    <property type="gene ID" value="CHLRE_16g656000v5"/>
</dbReference>
<evidence type="ECO:0000313" key="2">
    <source>
        <dbReference type="Proteomes" id="UP000006906"/>
    </source>
</evidence>
<dbReference type="EMBL" id="CM008977">
    <property type="protein sequence ID" value="PNW71481.1"/>
    <property type="molecule type" value="Genomic_DNA"/>
</dbReference>
<dbReference type="OMA" id="VRTAMHA"/>
<dbReference type="PaxDb" id="3055-EDO99777"/>
<dbReference type="KEGG" id="cre:CHLRE_16g656000v5"/>
<keyword evidence="2" id="KW-1185">Reference proteome</keyword>
<evidence type="ECO:0008006" key="3">
    <source>
        <dbReference type="Google" id="ProtNLM"/>
    </source>
</evidence>
<dbReference type="Proteomes" id="UP000006906">
    <property type="component" value="Chromosome 16"/>
</dbReference>
<dbReference type="PANTHER" id="PTHR12393">
    <property type="entry name" value="SPHINGOMYELIN PHOSPHODIESTERASE RELATED"/>
    <property type="match status" value="1"/>
</dbReference>
<dbReference type="PANTHER" id="PTHR12393:SF6">
    <property type="entry name" value="SPHINGOMYELIN PHOSPHODIESTERASE 2"/>
    <property type="match status" value="1"/>
</dbReference>
<dbReference type="InParanoid" id="A0A2K3CT88"/>
<dbReference type="GO" id="GO:0016020">
    <property type="term" value="C:membrane"/>
    <property type="evidence" value="ECO:0000318"/>
    <property type="project" value="GO_Central"/>
</dbReference>
<dbReference type="OrthoDB" id="543676at2759"/>
<dbReference type="AlphaFoldDB" id="A0A2K3CT88"/>
<dbReference type="GO" id="GO:0004620">
    <property type="term" value="F:phospholipase activity"/>
    <property type="evidence" value="ECO:0000318"/>
    <property type="project" value="GO_Central"/>
</dbReference>
<proteinExistence type="predicted"/>
<organism evidence="1 2">
    <name type="scientific">Chlamydomonas reinhardtii</name>
    <name type="common">Chlamydomonas smithii</name>
    <dbReference type="NCBI Taxonomy" id="3055"/>
    <lineage>
        <taxon>Eukaryota</taxon>
        <taxon>Viridiplantae</taxon>
        <taxon>Chlorophyta</taxon>
        <taxon>core chlorophytes</taxon>
        <taxon>Chlorophyceae</taxon>
        <taxon>CS clade</taxon>
        <taxon>Chlamydomonadales</taxon>
        <taxon>Chlamydomonadaceae</taxon>
        <taxon>Chlamydomonas</taxon>
    </lineage>
</organism>
<dbReference type="RefSeq" id="XP_042915540.1">
    <property type="nucleotide sequence ID" value="XM_043070898.1"/>
</dbReference>